<accession>A0A1I4FD04</accession>
<keyword evidence="3" id="KW-1185">Reference proteome</keyword>
<evidence type="ECO:0000313" key="2">
    <source>
        <dbReference type="EMBL" id="SFL15778.1"/>
    </source>
</evidence>
<dbReference type="EMBL" id="FOTC01000002">
    <property type="protein sequence ID" value="SFL15778.1"/>
    <property type="molecule type" value="Genomic_DNA"/>
</dbReference>
<organism evidence="2 3">
    <name type="scientific">Halogranum rubrum</name>
    <dbReference type="NCBI Taxonomy" id="553466"/>
    <lineage>
        <taxon>Archaea</taxon>
        <taxon>Methanobacteriati</taxon>
        <taxon>Methanobacteriota</taxon>
        <taxon>Stenosarchaea group</taxon>
        <taxon>Halobacteria</taxon>
        <taxon>Halobacteriales</taxon>
        <taxon>Haloferacaceae</taxon>
    </lineage>
</organism>
<dbReference type="Pfam" id="PF24348">
    <property type="entry name" value="DUF7508"/>
    <property type="match status" value="1"/>
</dbReference>
<evidence type="ECO:0000259" key="1">
    <source>
        <dbReference type="Pfam" id="PF24348"/>
    </source>
</evidence>
<gene>
    <name evidence="2" type="ORF">SAMN04487950_2781</name>
</gene>
<proteinExistence type="predicted"/>
<dbReference type="STRING" id="553466.SAMN04487950_2781"/>
<name>A0A1I4FD04_9EURY</name>
<dbReference type="InterPro" id="IPR055930">
    <property type="entry name" value="DUF7508"/>
</dbReference>
<evidence type="ECO:0000313" key="3">
    <source>
        <dbReference type="Proteomes" id="UP000199607"/>
    </source>
</evidence>
<dbReference type="AlphaFoldDB" id="A0A1I4FD04"/>
<dbReference type="Proteomes" id="UP000199607">
    <property type="component" value="Unassembled WGS sequence"/>
</dbReference>
<dbReference type="RefSeq" id="WP_089869989.1">
    <property type="nucleotide sequence ID" value="NZ_FOTC01000002.1"/>
</dbReference>
<sequence>MALRKQWRTLDRATVGKAPDRFGYYELGDADGAVVDSSVGVLRDALKDALSYGSASKVRWTEATSREHAERLAEEHR</sequence>
<feature type="domain" description="DUF7508" evidence="1">
    <location>
        <begin position="1"/>
        <end position="77"/>
    </location>
</feature>
<protein>
    <recommendedName>
        <fullName evidence="1">DUF7508 domain-containing protein</fullName>
    </recommendedName>
</protein>
<reference evidence="3" key="1">
    <citation type="submission" date="2016-10" db="EMBL/GenBank/DDBJ databases">
        <authorList>
            <person name="Varghese N."/>
            <person name="Submissions S."/>
        </authorList>
    </citation>
    <scope>NUCLEOTIDE SEQUENCE [LARGE SCALE GENOMIC DNA]</scope>
    <source>
        <strain evidence="3">CGMCC 1.7738</strain>
    </source>
</reference>